<keyword evidence="1" id="KW-1185">Reference proteome</keyword>
<dbReference type="Proteomes" id="UP000095280">
    <property type="component" value="Unplaced"/>
</dbReference>
<organism evidence="1 2">
    <name type="scientific">Macrostomum lignano</name>
    <dbReference type="NCBI Taxonomy" id="282301"/>
    <lineage>
        <taxon>Eukaryota</taxon>
        <taxon>Metazoa</taxon>
        <taxon>Spiralia</taxon>
        <taxon>Lophotrochozoa</taxon>
        <taxon>Platyhelminthes</taxon>
        <taxon>Rhabditophora</taxon>
        <taxon>Macrostomorpha</taxon>
        <taxon>Macrostomida</taxon>
        <taxon>Macrostomidae</taxon>
        <taxon>Macrostomum</taxon>
    </lineage>
</organism>
<sequence>LWNGLLLRRRRASDWTETTSEDEFLEVEYSRGCQYGYRRHGEIDCAAANGCVNASTCLRRCLSRSSSALRMARLLSRTGMCYNRTQYLVMVHMRLRKRYLQFDKLLLPQNSTHDRLTFHGSLLCWIQLVSRVLIKCDEAVAKRSCPTKRRIITCRVATNSASLLRI</sequence>
<evidence type="ECO:0000313" key="1">
    <source>
        <dbReference type="Proteomes" id="UP000095280"/>
    </source>
</evidence>
<dbReference type="WBParaSite" id="maker-unitig_40123-snap-gene-0.5-mRNA-1">
    <property type="protein sequence ID" value="maker-unitig_40123-snap-gene-0.5-mRNA-1"/>
    <property type="gene ID" value="maker-unitig_40123-snap-gene-0.5"/>
</dbReference>
<evidence type="ECO:0000313" key="2">
    <source>
        <dbReference type="WBParaSite" id="maker-unitig_40123-snap-gene-0.5-mRNA-1"/>
    </source>
</evidence>
<dbReference type="AlphaFoldDB" id="A0A1I8FMP6"/>
<reference evidence="2" key="1">
    <citation type="submission" date="2016-11" db="UniProtKB">
        <authorList>
            <consortium name="WormBaseParasite"/>
        </authorList>
    </citation>
    <scope>IDENTIFICATION</scope>
</reference>
<name>A0A1I8FMP6_9PLAT</name>
<accession>A0A1I8FMP6</accession>
<proteinExistence type="predicted"/>
<protein>
    <submittedName>
        <fullName evidence="2">ShKT domain-containing protein</fullName>
    </submittedName>
</protein>